<dbReference type="PANTHER" id="PTHR42735:SF6">
    <property type="entry name" value="SPHINGOSINE-1-PHOSPHATE LYASE 1"/>
    <property type="match status" value="1"/>
</dbReference>
<dbReference type="Proteomes" id="UP001497522">
    <property type="component" value="Chromosome 5"/>
</dbReference>
<evidence type="ECO:0000256" key="2">
    <source>
        <dbReference type="ARBA" id="ARBA00022898"/>
    </source>
</evidence>
<dbReference type="InterPro" id="IPR015424">
    <property type="entry name" value="PyrdxlP-dep_Trfase"/>
</dbReference>
<reference evidence="4" key="1">
    <citation type="submission" date="2024-03" db="EMBL/GenBank/DDBJ databases">
        <authorList>
            <consortium name="ELIXIR-Norway"/>
            <consortium name="Elixir Norway"/>
        </authorList>
    </citation>
    <scope>NUCLEOTIDE SEQUENCE</scope>
</reference>
<name>A0ABP1BJQ7_9BRYO</name>
<accession>A0ABP1BJQ7</accession>
<evidence type="ECO:0000256" key="3">
    <source>
        <dbReference type="ARBA" id="ARBA00023239"/>
    </source>
</evidence>
<dbReference type="InterPro" id="IPR015421">
    <property type="entry name" value="PyrdxlP-dep_Trfase_major"/>
</dbReference>
<keyword evidence="3" id="KW-0456">Lyase</keyword>
<comment type="cofactor">
    <cofactor evidence="1">
        <name>pyridoxal 5'-phosphate</name>
        <dbReference type="ChEBI" id="CHEBI:597326"/>
    </cofactor>
</comment>
<gene>
    <name evidence="4" type="ORF">CSSPJE1EN2_LOCUS18074</name>
</gene>
<organism evidence="4 5">
    <name type="scientific">Sphagnum jensenii</name>
    <dbReference type="NCBI Taxonomy" id="128206"/>
    <lineage>
        <taxon>Eukaryota</taxon>
        <taxon>Viridiplantae</taxon>
        <taxon>Streptophyta</taxon>
        <taxon>Embryophyta</taxon>
        <taxon>Bryophyta</taxon>
        <taxon>Sphagnophytina</taxon>
        <taxon>Sphagnopsida</taxon>
        <taxon>Sphagnales</taxon>
        <taxon>Sphagnaceae</taxon>
        <taxon>Sphagnum</taxon>
    </lineage>
</organism>
<evidence type="ECO:0000313" key="5">
    <source>
        <dbReference type="Proteomes" id="UP001497522"/>
    </source>
</evidence>
<keyword evidence="5" id="KW-1185">Reference proteome</keyword>
<proteinExistence type="predicted"/>
<dbReference type="EMBL" id="OZ023706">
    <property type="protein sequence ID" value="CAK9875852.1"/>
    <property type="molecule type" value="Genomic_DNA"/>
</dbReference>
<dbReference type="Gene3D" id="3.40.640.10">
    <property type="entry name" value="Type I PLP-dependent aspartate aminotransferase-like (Major domain)"/>
    <property type="match status" value="1"/>
</dbReference>
<protein>
    <submittedName>
        <fullName evidence="4">Uncharacterized protein</fullName>
    </submittedName>
</protein>
<dbReference type="InterPro" id="IPR050477">
    <property type="entry name" value="GrpII_AminoAcid_Decarb"/>
</dbReference>
<evidence type="ECO:0000313" key="4">
    <source>
        <dbReference type="EMBL" id="CAK9875852.1"/>
    </source>
</evidence>
<dbReference type="SUPFAM" id="SSF53383">
    <property type="entry name" value="PLP-dependent transferases"/>
    <property type="match status" value="1"/>
</dbReference>
<sequence>MKVLMPAAAMAYTMNHPVISIAIPIVLPILLPVLLPLATLRGDEADSQLQLPFAISVEEVSHVIASPSIVEAALQFPRREQMKLVLDMTEYSVHGAREVLNVSLAQCEPLMLVVAAMARCFLLSIATSAVNSAVLVLSDDGLKSTLTMIAFCFIKFSHINPLHPDVFPSIPQFEAEVVAMTAAMLGSKTKSSGGQVCGNITSGGTESILMAVKSTWDFIKATCGITAPEM</sequence>
<dbReference type="PANTHER" id="PTHR42735">
    <property type="match status" value="1"/>
</dbReference>
<keyword evidence="2" id="KW-0663">Pyridoxal phosphate</keyword>
<evidence type="ECO:0000256" key="1">
    <source>
        <dbReference type="ARBA" id="ARBA00001933"/>
    </source>
</evidence>